<dbReference type="GeneID" id="13284621"/>
<sequence>MVMFGVQVIAFISHGGVRGLVRDAKSSLLTSERIESSTDYPGQSIKLYVLVQLKLHALLHETWLRGNYFIYQQTQSGFEPTNVVSWRVPSRHWPHSSSIAYLVFQYGTLFYTRM</sequence>
<evidence type="ECO:0000313" key="1">
    <source>
        <dbReference type="EMBL" id="CBX93634.1"/>
    </source>
</evidence>
<dbReference type="AlphaFoldDB" id="E4ZQF9"/>
<dbReference type="Proteomes" id="UP000002668">
    <property type="component" value="Genome"/>
</dbReference>
<dbReference type="InParanoid" id="E4ZQF9"/>
<name>E4ZQF9_LEPMJ</name>
<dbReference type="EMBL" id="FP929116">
    <property type="protein sequence ID" value="CBX93634.1"/>
    <property type="molecule type" value="Genomic_DNA"/>
</dbReference>
<dbReference type="HOGENOM" id="CLU_2121526_0_0_1"/>
<organism evidence="2">
    <name type="scientific">Leptosphaeria maculans (strain JN3 / isolate v23.1.3 / race Av1-4-5-6-7-8)</name>
    <name type="common">Blackleg fungus</name>
    <name type="synonym">Phoma lingam</name>
    <dbReference type="NCBI Taxonomy" id="985895"/>
    <lineage>
        <taxon>Eukaryota</taxon>
        <taxon>Fungi</taxon>
        <taxon>Dikarya</taxon>
        <taxon>Ascomycota</taxon>
        <taxon>Pezizomycotina</taxon>
        <taxon>Dothideomycetes</taxon>
        <taxon>Pleosporomycetidae</taxon>
        <taxon>Pleosporales</taxon>
        <taxon>Pleosporineae</taxon>
        <taxon>Leptosphaeriaceae</taxon>
        <taxon>Plenodomus</taxon>
        <taxon>Plenodomus lingam/Leptosphaeria maculans species complex</taxon>
    </lineage>
</organism>
<evidence type="ECO:0000313" key="2">
    <source>
        <dbReference type="Proteomes" id="UP000002668"/>
    </source>
</evidence>
<gene>
    <name evidence="1" type="ORF">LEMA_P033080.1</name>
</gene>
<reference evidence="2" key="1">
    <citation type="journal article" date="2011" name="Nat. Commun.">
        <title>Effector diversification within compartments of the Leptosphaeria maculans genome affected by Repeat-Induced Point mutations.</title>
        <authorList>
            <person name="Rouxel T."/>
            <person name="Grandaubert J."/>
            <person name="Hane J.K."/>
            <person name="Hoede C."/>
            <person name="van de Wouw A.P."/>
            <person name="Couloux A."/>
            <person name="Dominguez V."/>
            <person name="Anthouard V."/>
            <person name="Bally P."/>
            <person name="Bourras S."/>
            <person name="Cozijnsen A.J."/>
            <person name="Ciuffetti L.M."/>
            <person name="Degrave A."/>
            <person name="Dilmaghani A."/>
            <person name="Duret L."/>
            <person name="Fudal I."/>
            <person name="Goodwin S.B."/>
            <person name="Gout L."/>
            <person name="Glaser N."/>
            <person name="Linglin J."/>
            <person name="Kema G.H.J."/>
            <person name="Lapalu N."/>
            <person name="Lawrence C.B."/>
            <person name="May K."/>
            <person name="Meyer M."/>
            <person name="Ollivier B."/>
            <person name="Poulain J."/>
            <person name="Schoch C.L."/>
            <person name="Simon A."/>
            <person name="Spatafora J.W."/>
            <person name="Stachowiak A."/>
            <person name="Turgeon B.G."/>
            <person name="Tyler B.M."/>
            <person name="Vincent D."/>
            <person name="Weissenbach J."/>
            <person name="Amselem J."/>
            <person name="Quesneville H."/>
            <person name="Oliver R.P."/>
            <person name="Wincker P."/>
            <person name="Balesdent M.-H."/>
            <person name="Howlett B.J."/>
        </authorList>
    </citation>
    <scope>NUCLEOTIDE SEQUENCE [LARGE SCALE GENOMIC DNA]</scope>
    <source>
        <strain evidence="2">JN3 / isolate v23.1.3 / race Av1-4-5-6-7-8</strain>
    </source>
</reference>
<dbReference type="VEuPathDB" id="FungiDB:LEMA_P033080.1"/>
<keyword evidence="2" id="KW-1185">Reference proteome</keyword>
<protein>
    <submittedName>
        <fullName evidence="1">Predicted protein</fullName>
    </submittedName>
</protein>
<proteinExistence type="predicted"/>
<accession>E4ZQF9</accession>